<evidence type="ECO:0000313" key="1">
    <source>
        <dbReference type="EMBL" id="RDX76352.1"/>
    </source>
</evidence>
<dbReference type="AlphaFoldDB" id="A0A371FDH5"/>
<dbReference type="PANTHER" id="PTHR11439">
    <property type="entry name" value="GAG-POL-RELATED RETROTRANSPOSON"/>
    <property type="match status" value="1"/>
</dbReference>
<accession>A0A371FDH5</accession>
<gene>
    <name evidence="1" type="ORF">CR513_43665</name>
</gene>
<protein>
    <submittedName>
        <fullName evidence="1">Mitochondrial protein</fullName>
    </submittedName>
</protein>
<dbReference type="EMBL" id="QJKJ01009534">
    <property type="protein sequence ID" value="RDX76352.1"/>
    <property type="molecule type" value="Genomic_DNA"/>
</dbReference>
<dbReference type="Proteomes" id="UP000257109">
    <property type="component" value="Unassembled WGS sequence"/>
</dbReference>
<name>A0A371FDH5_MUCPR</name>
<dbReference type="OrthoDB" id="8048545at2759"/>
<organism evidence="1 2">
    <name type="scientific">Mucuna pruriens</name>
    <name type="common">Velvet bean</name>
    <name type="synonym">Dolichos pruriens</name>
    <dbReference type="NCBI Taxonomy" id="157652"/>
    <lineage>
        <taxon>Eukaryota</taxon>
        <taxon>Viridiplantae</taxon>
        <taxon>Streptophyta</taxon>
        <taxon>Embryophyta</taxon>
        <taxon>Tracheophyta</taxon>
        <taxon>Spermatophyta</taxon>
        <taxon>Magnoliopsida</taxon>
        <taxon>eudicotyledons</taxon>
        <taxon>Gunneridae</taxon>
        <taxon>Pentapetalae</taxon>
        <taxon>rosids</taxon>
        <taxon>fabids</taxon>
        <taxon>Fabales</taxon>
        <taxon>Fabaceae</taxon>
        <taxon>Papilionoideae</taxon>
        <taxon>50 kb inversion clade</taxon>
        <taxon>NPAAA clade</taxon>
        <taxon>indigoferoid/millettioid clade</taxon>
        <taxon>Phaseoleae</taxon>
        <taxon>Mucuna</taxon>
    </lineage>
</organism>
<comment type="caution">
    <text evidence="1">The sequence shown here is derived from an EMBL/GenBank/DDBJ whole genome shotgun (WGS) entry which is preliminary data.</text>
</comment>
<proteinExistence type="predicted"/>
<evidence type="ECO:0000313" key="2">
    <source>
        <dbReference type="Proteomes" id="UP000257109"/>
    </source>
</evidence>
<keyword evidence="2" id="KW-1185">Reference proteome</keyword>
<sequence>MKSYHLEQKSLKMLRIRSTFKIQGQVVLIYEIELKNVDEALLDDGWVKAMKEELDQNKLDKNGKITRNKSRLVSHVCSQQKGINYTETFALVARLEPRNMILYQMNVKSVFLSGIINEEVNGDNDKKVDQIAYRGMVGSLIYLTTSRPDLMFSVCLCAIFQYDPTESHLIAIKRIFRYIKYTTNLGLLFMKSDEYNLVGYYDVDY</sequence>
<feature type="non-terminal residue" evidence="1">
    <location>
        <position position="1"/>
    </location>
</feature>
<reference evidence="1" key="1">
    <citation type="submission" date="2018-05" db="EMBL/GenBank/DDBJ databases">
        <title>Draft genome of Mucuna pruriens seed.</title>
        <authorList>
            <person name="Nnadi N.E."/>
            <person name="Vos R."/>
            <person name="Hasami M.H."/>
            <person name="Devisetty U.K."/>
            <person name="Aguiy J.C."/>
        </authorList>
    </citation>
    <scope>NUCLEOTIDE SEQUENCE [LARGE SCALE GENOMIC DNA]</scope>
    <source>
        <strain evidence="1">JCA_2017</strain>
    </source>
</reference>
<dbReference type="PANTHER" id="PTHR11439:SF442">
    <property type="entry name" value="CYSTEINE-RICH RLK (RECEPTOR-LIKE PROTEIN KINASE) 8"/>
    <property type="match status" value="1"/>
</dbReference>
<dbReference type="STRING" id="157652.A0A371FDH5"/>